<dbReference type="PANTHER" id="PTHR30535:SF34">
    <property type="entry name" value="MOLYBDATE-BINDING PROTEIN MOLA"/>
    <property type="match status" value="1"/>
</dbReference>
<dbReference type="InterPro" id="IPR002491">
    <property type="entry name" value="ABC_transptr_periplasmic_BD"/>
</dbReference>
<comment type="caution">
    <text evidence="2">The sequence shown here is derived from an EMBL/GenBank/DDBJ whole genome shotgun (WGS) entry which is preliminary data.</text>
</comment>
<dbReference type="OrthoDB" id="9787830at2"/>
<dbReference type="RefSeq" id="WP_005960276.1">
    <property type="nucleotide sequence ID" value="NZ_AOJP01000003.1"/>
</dbReference>
<dbReference type="AlphaFoldDB" id="A0A017H6A9"/>
<evidence type="ECO:0000313" key="3">
    <source>
        <dbReference type="Proteomes" id="UP000031184"/>
    </source>
</evidence>
<keyword evidence="1" id="KW-0732">Signal</keyword>
<evidence type="ECO:0000313" key="2">
    <source>
        <dbReference type="EMBL" id="KID49181.1"/>
    </source>
</evidence>
<dbReference type="Gene3D" id="3.40.50.1980">
    <property type="entry name" value="Nitrogenase molybdenum iron protein domain"/>
    <property type="match status" value="2"/>
</dbReference>
<gene>
    <name evidence="2" type="ORF">C095_07040</name>
</gene>
<accession>A0A017H6A9</accession>
<protein>
    <submittedName>
        <fullName evidence="2">Hemin receptor</fullName>
    </submittedName>
</protein>
<dbReference type="GO" id="GO:0071281">
    <property type="term" value="P:cellular response to iron ion"/>
    <property type="evidence" value="ECO:0007669"/>
    <property type="project" value="TreeGrafter"/>
</dbReference>
<proteinExistence type="predicted"/>
<dbReference type="NCBIfam" id="NF038402">
    <property type="entry name" value="TroA_like"/>
    <property type="match status" value="1"/>
</dbReference>
<dbReference type="GeneID" id="75076209"/>
<dbReference type="InterPro" id="IPR050902">
    <property type="entry name" value="ABC_Transporter_SBP"/>
</dbReference>
<dbReference type="Proteomes" id="UP000031184">
    <property type="component" value="Unassembled WGS sequence"/>
</dbReference>
<reference evidence="2 3" key="1">
    <citation type="submission" date="2013-08" db="EMBL/GenBank/DDBJ databases">
        <title>An opportunistic ruminal bacterium that causes liver abscesses in cattle.</title>
        <authorList>
            <person name="Benahmed F.H."/>
            <person name="Rasmussen M."/>
            <person name="Harbottle H."/>
            <person name="Soppet D."/>
            <person name="Nagaraja T.G."/>
            <person name="Davidson M."/>
        </authorList>
    </citation>
    <scope>NUCLEOTIDE SEQUENCE [LARGE SCALE GENOMIC DNA]</scope>
    <source>
        <strain evidence="2 3">B35</strain>
    </source>
</reference>
<dbReference type="PROSITE" id="PS50983">
    <property type="entry name" value="FE_B12_PBP"/>
    <property type="match status" value="1"/>
</dbReference>
<dbReference type="InterPro" id="IPR054828">
    <property type="entry name" value="Vit_B12_bind_prot"/>
</dbReference>
<dbReference type="PATRIC" id="fig|1226633.4.peg.1421"/>
<dbReference type="PANTHER" id="PTHR30535">
    <property type="entry name" value="VITAMIN B12-BINDING PROTEIN"/>
    <property type="match status" value="1"/>
</dbReference>
<dbReference type="Pfam" id="PF01497">
    <property type="entry name" value="Peripla_BP_2"/>
    <property type="match status" value="1"/>
</dbReference>
<sequence length="291" mass="32800">MKKVFITFIFTILYTFSYAWDVEKDFIIDRFGNRIPKKSYSRIIAIDPGTVEILFKIGAEKSIVAIGKTGQSKIHPVEKTEKLESVGNMTTPNFEKILQYKPDLVLVNSMMARSMENFKRLGIPFLVSDTGNLKDIIQSIRILGILSAQEAKSEVLAKQCEEKLKIIQKNIPERASVKGAILYAVSPMMAFGKESLPGDILRHLGVINIAENVPGNRPILSPEYILKINPDFLAGAMSLQSIDDIIHSSNVVPKTKAGKNKKIFILDSSMILRDSYRIFDEMEKLQQKIYE</sequence>
<keyword evidence="2" id="KW-0675">Receptor</keyword>
<organism evidence="2 3">
    <name type="scientific">Fusobacterium necrophorum subsp. funduliforme B35</name>
    <dbReference type="NCBI Taxonomy" id="1226633"/>
    <lineage>
        <taxon>Bacteria</taxon>
        <taxon>Fusobacteriati</taxon>
        <taxon>Fusobacteriota</taxon>
        <taxon>Fusobacteriia</taxon>
        <taxon>Fusobacteriales</taxon>
        <taxon>Fusobacteriaceae</taxon>
        <taxon>Fusobacterium</taxon>
    </lineage>
</organism>
<dbReference type="EMBL" id="AUZI01000016">
    <property type="protein sequence ID" value="KID49181.1"/>
    <property type="molecule type" value="Genomic_DNA"/>
</dbReference>
<dbReference type="SUPFAM" id="SSF53807">
    <property type="entry name" value="Helical backbone' metal receptor"/>
    <property type="match status" value="1"/>
</dbReference>
<evidence type="ECO:0000256" key="1">
    <source>
        <dbReference type="ARBA" id="ARBA00022729"/>
    </source>
</evidence>
<name>A0A017H6A9_9FUSO</name>